<feature type="region of interest" description="Disordered" evidence="4">
    <location>
        <begin position="461"/>
        <end position="572"/>
    </location>
</feature>
<evidence type="ECO:0000313" key="5">
    <source>
        <dbReference type="EMBL" id="CEP22649.1"/>
    </source>
</evidence>
<sequence length="603" mass="66602">MVKRSLSPAQQPNKRVHSAQDEQQERDFATEASRTWYVLGKCALTLELIPVALKAFESSLRFVPDLPESLLGLATTLCTQKEPQRALDLLLTALQQHPRLNNDSAIWREIAGLHFSLKQYDQAYQAANRALGLVPNDPKILLISADAMSHLNPSHSHHLYHTILSMVTQRRTTPEECDIARHCHYKLGLMAMSDQNWKAAVSEFQAAVSFALQANVDAELLWCLLANVRERNGDIEGALAVCRDAIQVSGLTRRVSLMFGYLSLVSFNQHQEDPNNAINLLTPLTATNYDDEMDCLTWYLLGKAYSLADNPRQAYDAFQFSLRKGRDSSLPWLAVGSLYLKMGQLPDALAAYSQAARLLVDDGSLVSAMASASAWDGLACVYERCDDQAIDAADAYARAAACYRAANEMRAASQAEQRAHSLQAAARGEAPVPSLRPIPETPMTLLRDIVINAIQDSFDTEDELSNENSKKFHHLPLPRGSLAGSTPTRTPTEKEVTKWPKQGSSQIPSAQLTPAVPMQRRFSQHRLSPVQATEPPPPLLPQSQPQAQHQMGQLSPMQAQQFAQPPRVLGSHLPGPSHIKQTVGPPVRPPVPMGYYPPGVVWR</sequence>
<dbReference type="InterPro" id="IPR019734">
    <property type="entry name" value="TPR_rpt"/>
</dbReference>
<feature type="compositionally biased region" description="Polar residues" evidence="4">
    <location>
        <begin position="502"/>
        <end position="512"/>
    </location>
</feature>
<dbReference type="PANTHER" id="PTHR14017:SF28">
    <property type="entry name" value="CHROMOSOME UNDETERMINED SCAFFOLD_98, WHOLE GENOME SHOTGUN SEQUENCE"/>
    <property type="match status" value="1"/>
</dbReference>
<comment type="subcellular location">
    <subcellularLocation>
        <location evidence="1">Nucleus</location>
    </subcellularLocation>
</comment>
<dbReference type="SUPFAM" id="SSF48452">
    <property type="entry name" value="TPR-like"/>
    <property type="match status" value="2"/>
</dbReference>
<protein>
    <submittedName>
        <fullName evidence="5">SSN7 protein</fullName>
    </submittedName>
</protein>
<evidence type="ECO:0000256" key="1">
    <source>
        <dbReference type="ARBA" id="ARBA00004123"/>
    </source>
</evidence>
<reference evidence="6" key="1">
    <citation type="journal article" date="2015" name="J. Biotechnol.">
        <title>The structure of the Cyberlindnera jadinii genome and its relation to Candida utilis analyzed by the occurrence of single nucleotide polymorphisms.</title>
        <authorList>
            <person name="Rupp O."/>
            <person name="Brinkrolf K."/>
            <person name="Buerth C."/>
            <person name="Kunigo M."/>
            <person name="Schneider J."/>
            <person name="Jaenicke S."/>
            <person name="Goesmann A."/>
            <person name="Puehler A."/>
            <person name="Jaeger K.-E."/>
            <person name="Ernst J.F."/>
        </authorList>
    </citation>
    <scope>NUCLEOTIDE SEQUENCE [LARGE SCALE GENOMIC DNA]</scope>
    <source>
        <strain evidence="6">ATCC 18201 / CBS 1600 / BCRC 20928 / JCM 3617 / NBRC 0987 / NRRL Y-1542</strain>
    </source>
</reference>
<dbReference type="AlphaFoldDB" id="A0A0H5CDG6"/>
<organism evidence="5 6">
    <name type="scientific">Cyberlindnera jadinii (strain ATCC 18201 / CBS 1600 / BCRC 20928 / JCM 3617 / NBRC 0987 / NRRL Y-1542)</name>
    <name type="common">Torula yeast</name>
    <name type="synonym">Candida utilis</name>
    <dbReference type="NCBI Taxonomy" id="983966"/>
    <lineage>
        <taxon>Eukaryota</taxon>
        <taxon>Fungi</taxon>
        <taxon>Dikarya</taxon>
        <taxon>Ascomycota</taxon>
        <taxon>Saccharomycotina</taxon>
        <taxon>Saccharomycetes</taxon>
        <taxon>Phaffomycetales</taxon>
        <taxon>Phaffomycetaceae</taxon>
        <taxon>Cyberlindnera</taxon>
    </lineage>
</organism>
<dbReference type="Gene3D" id="1.25.40.10">
    <property type="entry name" value="Tetratricopeptide repeat domain"/>
    <property type="match status" value="2"/>
</dbReference>
<dbReference type="InterPro" id="IPR011990">
    <property type="entry name" value="TPR-like_helical_dom_sf"/>
</dbReference>
<evidence type="ECO:0000313" key="6">
    <source>
        <dbReference type="Proteomes" id="UP000038830"/>
    </source>
</evidence>
<feature type="region of interest" description="Disordered" evidence="4">
    <location>
        <begin position="420"/>
        <end position="439"/>
    </location>
</feature>
<dbReference type="EMBL" id="CDQK01000003">
    <property type="protein sequence ID" value="CEP22649.1"/>
    <property type="molecule type" value="Genomic_DNA"/>
</dbReference>
<name>A0A0H5CDG6_CYBJN</name>
<feature type="repeat" description="TPR" evidence="3">
    <location>
        <begin position="329"/>
        <end position="362"/>
    </location>
</feature>
<gene>
    <name evidence="5" type="primary">SSN7</name>
    <name evidence="5" type="ORF">BN1211_3051</name>
</gene>
<dbReference type="InterPro" id="IPR051630">
    <property type="entry name" value="Corepressor-Demethylase"/>
</dbReference>
<dbReference type="PANTHER" id="PTHR14017">
    <property type="entry name" value="LYSINE-SPECIFIC DEMETHYLASE"/>
    <property type="match status" value="1"/>
</dbReference>
<evidence type="ECO:0000256" key="2">
    <source>
        <dbReference type="ARBA" id="ARBA00023242"/>
    </source>
</evidence>
<proteinExistence type="predicted"/>
<keyword evidence="2" id="KW-0539">Nucleus</keyword>
<evidence type="ECO:0000256" key="3">
    <source>
        <dbReference type="PROSITE-ProRule" id="PRU00339"/>
    </source>
</evidence>
<dbReference type="Proteomes" id="UP000038830">
    <property type="component" value="Unassembled WGS sequence"/>
</dbReference>
<keyword evidence="3" id="KW-0802">TPR repeat</keyword>
<dbReference type="PROSITE" id="PS50005">
    <property type="entry name" value="TPR"/>
    <property type="match status" value="2"/>
</dbReference>
<evidence type="ECO:0000256" key="4">
    <source>
        <dbReference type="SAM" id="MobiDB-lite"/>
    </source>
</evidence>
<feature type="compositionally biased region" description="Low complexity" evidence="4">
    <location>
        <begin position="541"/>
        <end position="553"/>
    </location>
</feature>
<accession>A0A0H5CDG6</accession>
<dbReference type="Pfam" id="PF13429">
    <property type="entry name" value="TPR_15"/>
    <property type="match status" value="1"/>
</dbReference>
<dbReference type="SMART" id="SM00028">
    <property type="entry name" value="TPR"/>
    <property type="match status" value="8"/>
</dbReference>
<feature type="repeat" description="TPR" evidence="3">
    <location>
        <begin position="104"/>
        <end position="137"/>
    </location>
</feature>
<feature type="region of interest" description="Disordered" evidence="4">
    <location>
        <begin position="1"/>
        <end position="25"/>
    </location>
</feature>
<dbReference type="GO" id="GO:0005634">
    <property type="term" value="C:nucleus"/>
    <property type="evidence" value="ECO:0007669"/>
    <property type="project" value="UniProtKB-SubCell"/>
</dbReference>